<sequence length="288" mass="32065">MGALLVFSRRSGLGGGPAQLIFLVVHDTLGAAVFSQQPFVVAIQLRDLFLAHGEALLCLSQFHLQLLNLAFMALLLLLALLPDRVAVVLQCFAGVLVFFLKRVNLTLLVLQARFQIKIGLQQPGMLGLGALQRLPGLEQGGGLMFDGLVALLQVFLQLTDLSPGCRQLLLQVIAAGLVLIVRLIYALLRLFVKALGEVSHQIAQFFIDVRRWRVRVIQLLEVAMNRGFRTGITHLDAYRINTRVLASGQQRSPCLEHQCLVYAAPSHAFSYDFVLWYVPCNYILYYLK</sequence>
<comment type="caution">
    <text evidence="2">The sequence shown here is derived from an EMBL/GenBank/DDBJ whole genome shotgun (WGS) entry which is preliminary data.</text>
</comment>
<accession>A0A2V0QJQ7</accession>
<dbReference type="EMBL" id="BGJZ01000191">
    <property type="protein sequence ID" value="GBH10545.1"/>
    <property type="molecule type" value="Genomic_DNA"/>
</dbReference>
<feature type="transmembrane region" description="Helical" evidence="1">
    <location>
        <begin position="168"/>
        <end position="188"/>
    </location>
</feature>
<keyword evidence="1" id="KW-0472">Membrane</keyword>
<protein>
    <submittedName>
        <fullName evidence="2">FOG: Zn-finger</fullName>
    </submittedName>
</protein>
<reference evidence="2 3" key="1">
    <citation type="submission" date="2018-04" db="EMBL/GenBank/DDBJ databases">
        <title>Draft genome sequence of Pseudomonas syringae pv. actinidiae biovar 1 strains isolated from kiwifruit in Kagawa prefecture.</title>
        <authorList>
            <person name="Tabuchi M."/>
            <person name="Saito M."/>
            <person name="Fujiwara S."/>
            <person name="Sasa N."/>
            <person name="Akimitsu K."/>
            <person name="Gomi K."/>
            <person name="Konishi-Sugita S."/>
            <person name="Hamano K."/>
            <person name="Kataoka I."/>
        </authorList>
    </citation>
    <scope>NUCLEOTIDE SEQUENCE [LARGE SCALE GENOMIC DNA]</scope>
    <source>
        <strain evidence="2 3">MAFF212206</strain>
    </source>
</reference>
<evidence type="ECO:0000313" key="3">
    <source>
        <dbReference type="Proteomes" id="UP000247480"/>
    </source>
</evidence>
<keyword evidence="1" id="KW-1133">Transmembrane helix</keyword>
<feature type="transmembrane region" description="Helical" evidence="1">
    <location>
        <begin position="87"/>
        <end position="110"/>
    </location>
</feature>
<proteinExistence type="predicted"/>
<organism evidence="2 3">
    <name type="scientific">Pseudomonas syringae pv. actinidiae</name>
    <dbReference type="NCBI Taxonomy" id="103796"/>
    <lineage>
        <taxon>Bacteria</taxon>
        <taxon>Pseudomonadati</taxon>
        <taxon>Pseudomonadota</taxon>
        <taxon>Gammaproteobacteria</taxon>
        <taxon>Pseudomonadales</taxon>
        <taxon>Pseudomonadaceae</taxon>
        <taxon>Pseudomonas</taxon>
        <taxon>Pseudomonas syringae</taxon>
    </lineage>
</organism>
<gene>
    <name evidence="2" type="ORF">KPSA1_03964</name>
</gene>
<name>A0A2V0QJQ7_PSESF</name>
<evidence type="ECO:0000313" key="2">
    <source>
        <dbReference type="EMBL" id="GBH10545.1"/>
    </source>
</evidence>
<evidence type="ECO:0000256" key="1">
    <source>
        <dbReference type="SAM" id="Phobius"/>
    </source>
</evidence>
<dbReference type="Proteomes" id="UP000247480">
    <property type="component" value="Unassembled WGS sequence"/>
</dbReference>
<feature type="transmembrane region" description="Helical" evidence="1">
    <location>
        <begin position="55"/>
        <end position="81"/>
    </location>
</feature>
<keyword evidence="1" id="KW-0812">Transmembrane</keyword>
<dbReference type="AlphaFoldDB" id="A0A2V0QJQ7"/>